<name>A0A5F8AIT0_MACMU</name>
<dbReference type="AlphaFoldDB" id="A0A5F8AIT0"/>
<evidence type="ECO:0000313" key="2">
    <source>
        <dbReference type="Proteomes" id="UP000006718"/>
    </source>
</evidence>
<dbReference type="Ensembl" id="ENSMMUT00000084867.1">
    <property type="protein sequence ID" value="ENSMMUP00000077302.1"/>
    <property type="gene ID" value="ENSMMUG00000050178.1"/>
</dbReference>
<evidence type="ECO:0000313" key="1">
    <source>
        <dbReference type="Ensembl" id="ENSMMUP00000077302.1"/>
    </source>
</evidence>
<dbReference type="PANTHER" id="PTHR46254:SF7">
    <property type="entry name" value="PI4-KINASE N-TERMINAL DOMAIN-CONTAINING PROTEIN"/>
    <property type="match status" value="1"/>
</dbReference>
<dbReference type="GeneTree" id="ENSGT01130000278966"/>
<reference evidence="1" key="4">
    <citation type="submission" date="2025-09" db="UniProtKB">
        <authorList>
            <consortium name="Ensembl"/>
        </authorList>
    </citation>
    <scope>IDENTIFICATION</scope>
    <source>
        <strain evidence="1">17573</strain>
    </source>
</reference>
<reference evidence="1" key="3">
    <citation type="submission" date="2025-08" db="UniProtKB">
        <authorList>
            <consortium name="Ensembl"/>
        </authorList>
    </citation>
    <scope>IDENTIFICATION</scope>
    <source>
        <strain evidence="1">17573</strain>
    </source>
</reference>
<dbReference type="VEuPathDB" id="HostDB:ENSMMUG00000050178"/>
<sequence>MESCSTAQAGVQWHNLGSLQSQPFRLKGSSHLSLWRSWDCRHRPPHVASFVLFFFGQDRVSLCCPGCSQTPGLKRSSCLSLPKC</sequence>
<reference evidence="1" key="2">
    <citation type="submission" date="2019-01" db="EMBL/GenBank/DDBJ databases">
        <authorList>
            <person name="Graves T."/>
            <person name="Eichler E.E."/>
            <person name="Wilson R.K."/>
        </authorList>
    </citation>
    <scope>NUCLEOTIDE SEQUENCE [LARGE SCALE GENOMIC DNA]</scope>
    <source>
        <strain evidence="1">17573</strain>
    </source>
</reference>
<dbReference type="InParanoid" id="A0A5F8AIT0"/>
<proteinExistence type="predicted"/>
<dbReference type="Bgee" id="ENSMMUG00000050178">
    <property type="expression patterns" value="Expressed in adipose tissue"/>
</dbReference>
<organism evidence="1 2">
    <name type="scientific">Macaca mulatta</name>
    <name type="common">Rhesus macaque</name>
    <dbReference type="NCBI Taxonomy" id="9544"/>
    <lineage>
        <taxon>Eukaryota</taxon>
        <taxon>Metazoa</taxon>
        <taxon>Chordata</taxon>
        <taxon>Craniata</taxon>
        <taxon>Vertebrata</taxon>
        <taxon>Euteleostomi</taxon>
        <taxon>Mammalia</taxon>
        <taxon>Eutheria</taxon>
        <taxon>Euarchontoglires</taxon>
        <taxon>Primates</taxon>
        <taxon>Haplorrhini</taxon>
        <taxon>Catarrhini</taxon>
        <taxon>Cercopithecidae</taxon>
        <taxon>Cercopithecinae</taxon>
        <taxon>Macaca</taxon>
    </lineage>
</organism>
<protein>
    <submittedName>
        <fullName evidence="1">Uncharacterized protein</fullName>
    </submittedName>
</protein>
<dbReference type="PANTHER" id="PTHR46254">
    <property type="entry name" value="PROTEIN GVQW1-RELATED"/>
    <property type="match status" value="1"/>
</dbReference>
<dbReference type="Proteomes" id="UP000006718">
    <property type="component" value="Chromosome 16"/>
</dbReference>
<accession>A0A5F8AIT0</accession>
<keyword evidence="2" id="KW-1185">Reference proteome</keyword>
<reference evidence="2" key="1">
    <citation type="journal article" date="2007" name="Science">
        <title>Evolutionary and biomedical insights from the rhesus macaque genome.</title>
        <authorList>
            <person name="Gibbs R.A."/>
            <person name="Rogers J."/>
            <person name="Katze M.G."/>
            <person name="Bumgarner R."/>
            <person name="Weinstock G.M."/>
            <person name="Mardis E.R."/>
            <person name="Remington K.A."/>
            <person name="Strausberg R.L."/>
            <person name="Venter J.C."/>
            <person name="Wilson R.K."/>
            <person name="Batzer M.A."/>
            <person name="Bustamante C.D."/>
            <person name="Eichler E.E."/>
            <person name="Hahn M.W."/>
            <person name="Hardison R.C."/>
            <person name="Makova K.D."/>
            <person name="Miller W."/>
            <person name="Milosavljevic A."/>
            <person name="Palermo R.E."/>
            <person name="Siepel A."/>
            <person name="Sikela J.M."/>
            <person name="Attaway T."/>
            <person name="Bell S."/>
            <person name="Bernard K.E."/>
            <person name="Buhay C.J."/>
            <person name="Chandrabose M.N."/>
            <person name="Dao M."/>
            <person name="Davis C."/>
            <person name="Delehaunty K.D."/>
            <person name="Ding Y."/>
            <person name="Dinh H.H."/>
            <person name="Dugan-Rocha S."/>
            <person name="Fulton L.A."/>
            <person name="Gabisi R.A."/>
            <person name="Garner T.T."/>
            <person name="Godfrey J."/>
            <person name="Hawes A.C."/>
            <person name="Hernandez J."/>
            <person name="Hines S."/>
            <person name="Holder M."/>
            <person name="Hume J."/>
            <person name="Jhangiani S.N."/>
            <person name="Joshi V."/>
            <person name="Khan Z.M."/>
            <person name="Kirkness E.F."/>
            <person name="Cree A."/>
            <person name="Fowler R.G."/>
            <person name="Lee S."/>
            <person name="Lewis L.R."/>
            <person name="Li Z."/>
            <person name="Liu Y.-S."/>
            <person name="Moore S.M."/>
            <person name="Muzny D."/>
            <person name="Nazareth L.V."/>
            <person name="Ngo D.N."/>
            <person name="Okwuonu G.O."/>
            <person name="Pai G."/>
            <person name="Parker D."/>
            <person name="Paul H.A."/>
            <person name="Pfannkoch C."/>
            <person name="Pohl C.S."/>
            <person name="Rogers Y.-H.C."/>
            <person name="Ruiz S.J."/>
            <person name="Sabo A."/>
            <person name="Santibanez J."/>
            <person name="Schneider B.W."/>
            <person name="Smith S.M."/>
            <person name="Sodergren E."/>
            <person name="Svatek A.F."/>
            <person name="Utterback T.R."/>
            <person name="Vattathil S."/>
            <person name="Warren W."/>
            <person name="White C.S."/>
            <person name="Chinwalla A.T."/>
            <person name="Feng Y."/>
            <person name="Halpern A.L."/>
            <person name="Hillier L.W."/>
            <person name="Huang X."/>
            <person name="Minx P."/>
            <person name="Nelson J.O."/>
            <person name="Pepin K.H."/>
            <person name="Qin X."/>
            <person name="Sutton G.G."/>
            <person name="Venter E."/>
            <person name="Walenz B.P."/>
            <person name="Wallis J.W."/>
            <person name="Worley K.C."/>
            <person name="Yang S.-P."/>
            <person name="Jones S.M."/>
            <person name="Marra M.A."/>
            <person name="Rocchi M."/>
            <person name="Schein J.E."/>
            <person name="Baertsch R."/>
            <person name="Clarke L."/>
            <person name="Csuros M."/>
            <person name="Glasscock J."/>
            <person name="Harris R.A."/>
            <person name="Havlak P."/>
            <person name="Jackson A.R."/>
            <person name="Jiang H."/>
            <person name="Liu Y."/>
            <person name="Messina D.N."/>
            <person name="Shen Y."/>
            <person name="Song H.X.-Z."/>
            <person name="Wylie T."/>
            <person name="Zhang L."/>
            <person name="Birney E."/>
            <person name="Han K."/>
            <person name="Konkel M.K."/>
            <person name="Lee J."/>
            <person name="Smit A.F.A."/>
            <person name="Ullmer B."/>
            <person name="Wang H."/>
            <person name="Xing J."/>
            <person name="Burhans R."/>
            <person name="Cheng Z."/>
            <person name="Karro J.E."/>
            <person name="Ma J."/>
            <person name="Raney B."/>
            <person name="She X."/>
            <person name="Cox M.J."/>
            <person name="Demuth J.P."/>
            <person name="Dumas L.J."/>
            <person name="Han S.-G."/>
            <person name="Hopkins J."/>
            <person name="Karimpour-Fard A."/>
            <person name="Kim Y.H."/>
            <person name="Pollack J.R."/>
            <person name="Vinar T."/>
            <person name="Addo-Quaye C."/>
            <person name="Degenhardt J."/>
            <person name="Denby A."/>
            <person name="Hubisz M.J."/>
            <person name="Indap A."/>
            <person name="Kosiol C."/>
            <person name="Lahn B.T."/>
            <person name="Lawson H.A."/>
            <person name="Marklein A."/>
            <person name="Nielsen R."/>
            <person name="Vallender E.J."/>
            <person name="Clark A.G."/>
            <person name="Ferguson B."/>
            <person name="Hernandez R.D."/>
            <person name="Hirani K."/>
            <person name="Kehrer-Sawatzki H."/>
            <person name="Kolb J."/>
            <person name="Patil S."/>
            <person name="Pu L.-L."/>
            <person name="Ren Y."/>
            <person name="Smith D.G."/>
            <person name="Wheeler D.A."/>
            <person name="Schenck I."/>
            <person name="Ball E.V."/>
            <person name="Chen R."/>
            <person name="Cooper D.N."/>
            <person name="Giardine B."/>
            <person name="Hsu F."/>
            <person name="Kent W.J."/>
            <person name="Lesk A."/>
            <person name="Nelson D.L."/>
            <person name="O'brien W.E."/>
            <person name="Pruefer K."/>
            <person name="Stenson P.D."/>
            <person name="Wallace J.C."/>
            <person name="Ke H."/>
            <person name="Liu X.-M."/>
            <person name="Wang P."/>
            <person name="Xiang A.P."/>
            <person name="Yang F."/>
            <person name="Barber G.P."/>
            <person name="Haussler D."/>
            <person name="Karolchik D."/>
            <person name="Kern A.D."/>
            <person name="Kuhn R.M."/>
            <person name="Smith K.E."/>
            <person name="Zwieg A.S."/>
        </authorList>
    </citation>
    <scope>NUCLEOTIDE SEQUENCE [LARGE SCALE GENOMIC DNA]</scope>
    <source>
        <strain evidence="2">17573</strain>
    </source>
</reference>